<evidence type="ECO:0000313" key="2">
    <source>
        <dbReference type="Proteomes" id="UP000233551"/>
    </source>
</evidence>
<dbReference type="EMBL" id="PGOL01000785">
    <property type="protein sequence ID" value="PKI64958.1"/>
    <property type="molecule type" value="Genomic_DNA"/>
</dbReference>
<keyword evidence="2" id="KW-1185">Reference proteome</keyword>
<dbReference type="Proteomes" id="UP000233551">
    <property type="component" value="Unassembled WGS sequence"/>
</dbReference>
<name>A0A2I0K8S6_PUNGR</name>
<protein>
    <submittedName>
        <fullName evidence="1">Uncharacterized protein</fullName>
    </submittedName>
</protein>
<accession>A0A2I0K8S6</accession>
<reference evidence="1 2" key="1">
    <citation type="submission" date="2017-11" db="EMBL/GenBank/DDBJ databases">
        <title>De-novo sequencing of pomegranate (Punica granatum L.) genome.</title>
        <authorList>
            <person name="Akparov Z."/>
            <person name="Amiraslanov A."/>
            <person name="Hajiyeva S."/>
            <person name="Abbasov M."/>
            <person name="Kaur K."/>
            <person name="Hamwieh A."/>
            <person name="Solovyev V."/>
            <person name="Salamov A."/>
            <person name="Braich B."/>
            <person name="Kosarev P."/>
            <person name="Mahmoud A."/>
            <person name="Hajiyev E."/>
            <person name="Babayeva S."/>
            <person name="Izzatullayeva V."/>
            <person name="Mammadov A."/>
            <person name="Mammadov A."/>
            <person name="Sharifova S."/>
            <person name="Ojaghi J."/>
            <person name="Eynullazada K."/>
            <person name="Bayramov B."/>
            <person name="Abdulazimova A."/>
            <person name="Shahmuradov I."/>
        </authorList>
    </citation>
    <scope>NUCLEOTIDE SEQUENCE [LARGE SCALE GENOMIC DNA]</scope>
    <source>
        <strain evidence="2">cv. AG2017</strain>
        <tissue evidence="1">Leaf</tissue>
    </source>
</reference>
<comment type="caution">
    <text evidence="1">The sequence shown here is derived from an EMBL/GenBank/DDBJ whole genome shotgun (WGS) entry which is preliminary data.</text>
</comment>
<gene>
    <name evidence="1" type="ORF">CRG98_014652</name>
</gene>
<organism evidence="1 2">
    <name type="scientific">Punica granatum</name>
    <name type="common">Pomegranate</name>
    <dbReference type="NCBI Taxonomy" id="22663"/>
    <lineage>
        <taxon>Eukaryota</taxon>
        <taxon>Viridiplantae</taxon>
        <taxon>Streptophyta</taxon>
        <taxon>Embryophyta</taxon>
        <taxon>Tracheophyta</taxon>
        <taxon>Spermatophyta</taxon>
        <taxon>Magnoliopsida</taxon>
        <taxon>eudicotyledons</taxon>
        <taxon>Gunneridae</taxon>
        <taxon>Pentapetalae</taxon>
        <taxon>rosids</taxon>
        <taxon>malvids</taxon>
        <taxon>Myrtales</taxon>
        <taxon>Lythraceae</taxon>
        <taxon>Punica</taxon>
    </lineage>
</organism>
<sequence length="96" mass="10196">MARLAKVAGGNDTCGNSDAPGGRHWDPIVFAVGTRGWRLKIENLSPEMDLGGPSSGTVYLFVYRASPSPARKVIRAIARSSLLEPVDQNGVLTVAM</sequence>
<dbReference type="AlphaFoldDB" id="A0A2I0K8S6"/>
<proteinExistence type="predicted"/>
<evidence type="ECO:0000313" key="1">
    <source>
        <dbReference type="EMBL" id="PKI64958.1"/>
    </source>
</evidence>